<keyword evidence="5" id="KW-1185">Reference proteome</keyword>
<dbReference type="SMART" id="SM00642">
    <property type="entry name" value="Aamy"/>
    <property type="match status" value="1"/>
</dbReference>
<dbReference type="InterPro" id="IPR006047">
    <property type="entry name" value="GH13_cat_dom"/>
</dbReference>
<accession>A0A512T1I1</accession>
<dbReference type="RefSeq" id="WP_186828004.1">
    <property type="nucleotide sequence ID" value="NZ_BAABDN010000001.1"/>
</dbReference>
<proteinExistence type="predicted"/>
<sequence>MPSPRRRLYAVAAGAAVALVPALGASLPASADTTTVALVGSLQSEIGCPEDWKPECAASELTRVGDTTAYRKTFTVPAGTYEYKVALNDGWTENYGAGGVLDGPNIPLVLEGPAKLEFTYDHASHVVSLVPKTLARSTSRDDARLAADSLRSPLTRERFYFLMADRFANGRTDNDRGGLTGGPLTTGFDPTHKGFYHGGDLKGVMDKLDYIKGMGTTAIWLTPSFKNKPVQGKPGEESAGYHGYWINDFTQIDPHLGTNAEMKALIAAAHKKGMKVFFDIITNHTADVIDYKEQQYTYRSKKNYPYKDASGVAFDDRDFVNKAFPAMDPSVSFPYTPFLHAGDEKAKTPAWLNDPLMYHNRGDSTFAGESSTYGDFIGLDDLFTERPEVVDGMGEIYKKWVDFGIDGFRIDTVKHVNLEFWQKFVPAILGEAKAVKNDDFFAFGEVYDGNPAVMSEYTTRGKLQATLDFGFQQQGVDFAKGKPANVLADFFSKDDWYTDQDSNAYQLPTFLGNHDMGRVAMFLKEGTKSEAEHLARVKFAESLMFATRGNPVTYYGDEQGFIGTGGDQLAREDMFASKVDVYNTEDVLAGPEGSRDRYATTHPLYEHIKALSAVRAKHPALADGAQVQRFAAEGAGIFAVSRIDAKQKVEYVVAANNATTASRATIPTWSKGKGVVFTPVSGARRAVKAAADGSITVTVPPLSVSIWRANKPVDTTGAAPKVTVSTGEAHTVADRAEVSADVSASTFAQTTFLYRPVGTTKWRTIGTDDNAPFRVFHDVSGMPLGSLLEYRAVVRDAAGRVAASGSWASVVAPKTGGSVEGEIGDSPATQPTTVGTTGTHNSEMGCSKDWDELCDASQLALDPADKIWKKAFTLPAGPYSYKATLDKSWTENYGEKGVRDGGNISFETADGQVTFFYDPTTHWATSDEETEIITAPGTFQSELNCPADNRADCMRPWLQDKDGDGVFTWATTKIPAGTYTFVIAHDRSMSETYGDGGAAGGAPITLTVPSDGARTNFVYDSATHRTTATSAVAAP</sequence>
<dbReference type="GO" id="GO:0005975">
    <property type="term" value="P:carbohydrate metabolic process"/>
    <property type="evidence" value="ECO:0007669"/>
    <property type="project" value="InterPro"/>
</dbReference>
<evidence type="ECO:0000259" key="3">
    <source>
        <dbReference type="SMART" id="SM00642"/>
    </source>
</evidence>
<reference evidence="4 5" key="1">
    <citation type="submission" date="2019-07" db="EMBL/GenBank/DDBJ databases">
        <title>Whole genome shotgun sequence of Knoellia locipacati NBRC 109775.</title>
        <authorList>
            <person name="Hosoyama A."/>
            <person name="Uohara A."/>
            <person name="Ohji S."/>
            <person name="Ichikawa N."/>
        </authorList>
    </citation>
    <scope>NUCLEOTIDE SEQUENCE [LARGE SCALE GENOMIC DNA]</scope>
    <source>
        <strain evidence="4 5">NBRC 109775</strain>
    </source>
</reference>
<dbReference type="Pfam" id="PF00128">
    <property type="entry name" value="Alpha-amylase"/>
    <property type="match status" value="1"/>
</dbReference>
<name>A0A512T1I1_9MICO</name>
<feature type="compositionally biased region" description="Low complexity" evidence="1">
    <location>
        <begin position="829"/>
        <end position="839"/>
    </location>
</feature>
<feature type="domain" description="Glycosyl hydrolase family 13 catalytic" evidence="3">
    <location>
        <begin position="161"/>
        <end position="615"/>
    </location>
</feature>
<organism evidence="4 5">
    <name type="scientific">Knoellia locipacati</name>
    <dbReference type="NCBI Taxonomy" id="882824"/>
    <lineage>
        <taxon>Bacteria</taxon>
        <taxon>Bacillati</taxon>
        <taxon>Actinomycetota</taxon>
        <taxon>Actinomycetes</taxon>
        <taxon>Micrococcales</taxon>
        <taxon>Intrasporangiaceae</taxon>
        <taxon>Knoellia</taxon>
    </lineage>
</organism>
<evidence type="ECO:0000313" key="4">
    <source>
        <dbReference type="EMBL" id="GEQ14075.1"/>
    </source>
</evidence>
<dbReference type="InterPro" id="IPR054409">
    <property type="entry name" value="X25_BaPul-like"/>
</dbReference>
<dbReference type="EMBL" id="BKBA01000008">
    <property type="protein sequence ID" value="GEQ14075.1"/>
    <property type="molecule type" value="Genomic_DNA"/>
</dbReference>
<dbReference type="InterPro" id="IPR017853">
    <property type="entry name" value="GH"/>
</dbReference>
<feature type="region of interest" description="Disordered" evidence="1">
    <location>
        <begin position="818"/>
        <end position="841"/>
    </location>
</feature>
<dbReference type="Pfam" id="PF22058">
    <property type="entry name" value="X25_BaPul_like"/>
    <property type="match status" value="3"/>
</dbReference>
<dbReference type="PROSITE" id="PS51318">
    <property type="entry name" value="TAT"/>
    <property type="match status" value="1"/>
</dbReference>
<dbReference type="InterPro" id="IPR006311">
    <property type="entry name" value="TAT_signal"/>
</dbReference>
<feature type="chain" id="PRO_5022078981" description="Glycosyl hydrolase family 13 catalytic domain-containing protein" evidence="2">
    <location>
        <begin position="32"/>
        <end position="1035"/>
    </location>
</feature>
<dbReference type="Gene3D" id="2.60.40.10">
    <property type="entry name" value="Immunoglobulins"/>
    <property type="match status" value="3"/>
</dbReference>
<dbReference type="InterPro" id="IPR013780">
    <property type="entry name" value="Glyco_hydro_b"/>
</dbReference>
<dbReference type="AlphaFoldDB" id="A0A512T1I1"/>
<dbReference type="CDD" id="cd12962">
    <property type="entry name" value="X25_BaPul_like"/>
    <property type="match status" value="3"/>
</dbReference>
<dbReference type="Gene3D" id="2.60.40.1180">
    <property type="entry name" value="Golgi alpha-mannosidase II"/>
    <property type="match status" value="1"/>
</dbReference>
<protein>
    <recommendedName>
        <fullName evidence="3">Glycosyl hydrolase family 13 catalytic domain-containing protein</fullName>
    </recommendedName>
</protein>
<dbReference type="Proteomes" id="UP000321793">
    <property type="component" value="Unassembled WGS sequence"/>
</dbReference>
<feature type="signal peptide" evidence="2">
    <location>
        <begin position="1"/>
        <end position="31"/>
    </location>
</feature>
<evidence type="ECO:0000256" key="2">
    <source>
        <dbReference type="SAM" id="SignalP"/>
    </source>
</evidence>
<comment type="caution">
    <text evidence="4">The sequence shown here is derived from an EMBL/GenBank/DDBJ whole genome shotgun (WGS) entry which is preliminary data.</text>
</comment>
<dbReference type="InterPro" id="IPR013783">
    <property type="entry name" value="Ig-like_fold"/>
</dbReference>
<evidence type="ECO:0000256" key="1">
    <source>
        <dbReference type="SAM" id="MobiDB-lite"/>
    </source>
</evidence>
<dbReference type="PANTHER" id="PTHR10357">
    <property type="entry name" value="ALPHA-AMYLASE FAMILY MEMBER"/>
    <property type="match status" value="1"/>
</dbReference>
<gene>
    <name evidence="4" type="ORF">KLO01_21220</name>
</gene>
<evidence type="ECO:0000313" key="5">
    <source>
        <dbReference type="Proteomes" id="UP000321793"/>
    </source>
</evidence>
<keyword evidence="2" id="KW-0732">Signal</keyword>
<dbReference type="Gene3D" id="3.20.20.80">
    <property type="entry name" value="Glycosidases"/>
    <property type="match status" value="1"/>
</dbReference>
<dbReference type="CDD" id="cd11339">
    <property type="entry name" value="AmyAc_bac_CMD_like_2"/>
    <property type="match status" value="1"/>
</dbReference>
<dbReference type="PANTHER" id="PTHR10357:SF209">
    <property type="entry name" value="PERIPLASMIC ALPHA-AMYLASE"/>
    <property type="match status" value="1"/>
</dbReference>
<dbReference type="SUPFAM" id="SSF51445">
    <property type="entry name" value="(Trans)glycosidases"/>
    <property type="match status" value="1"/>
</dbReference>